<comment type="caution">
    <text evidence="2">The sequence shown here is derived from an EMBL/GenBank/DDBJ whole genome shotgun (WGS) entry which is preliminary data.</text>
</comment>
<sequence>MERDEGEQSDRRAVLKILGGGLVGLFVGLDVGWRPGVRRAEGAGSVLQVIPKRPRPVTPSPALFSGKTAQAYRIAKEAPELIEQMPCYCGCVASANHQSNLDCYADRHADG</sequence>
<proteinExistence type="predicted"/>
<dbReference type="AlphaFoldDB" id="A0A2T4TYQ9"/>
<reference evidence="3" key="2">
    <citation type="journal article" date="2018" name="Environ. Microbiol.">
        <title>Bloom of a denitrifying methanotroph, 'Candidatus Methylomirabilis limnetica', in a deep stratified lake.</title>
        <authorList>
            <person name="Graf J.S."/>
            <person name="Mayr M.J."/>
            <person name="Marchant H.K."/>
            <person name="Tienken D."/>
            <person name="Hach P.F."/>
            <person name="Brand A."/>
            <person name="Schubert C.J."/>
            <person name="Kuypers M.M."/>
            <person name="Milucka J."/>
        </authorList>
    </citation>
    <scope>NUCLEOTIDE SEQUENCE [LARGE SCALE GENOMIC DNA]</scope>
    <source>
        <strain evidence="3">Zug</strain>
    </source>
</reference>
<dbReference type="InterPro" id="IPR025673">
    <property type="entry name" value="PCYCGC"/>
</dbReference>
<feature type="transmembrane region" description="Helical" evidence="1">
    <location>
        <begin position="13"/>
        <end position="33"/>
    </location>
</feature>
<keyword evidence="1" id="KW-1133">Transmembrane helix</keyword>
<evidence type="ECO:0000313" key="3">
    <source>
        <dbReference type="Proteomes" id="UP000241436"/>
    </source>
</evidence>
<keyword evidence="1" id="KW-0472">Membrane</keyword>
<dbReference type="EMBL" id="NVQC01000017">
    <property type="protein sequence ID" value="PTL36231.1"/>
    <property type="molecule type" value="Genomic_DNA"/>
</dbReference>
<dbReference type="Proteomes" id="UP000241436">
    <property type="component" value="Unassembled WGS sequence"/>
</dbReference>
<keyword evidence="3" id="KW-1185">Reference proteome</keyword>
<dbReference type="OrthoDB" id="2654667at2"/>
<name>A0A2T4TYQ9_9BACT</name>
<protein>
    <submittedName>
        <fullName evidence="2">Uncharacterized protein</fullName>
    </submittedName>
</protein>
<dbReference type="Pfam" id="PF13798">
    <property type="entry name" value="PCYCGC"/>
    <property type="match status" value="1"/>
</dbReference>
<keyword evidence="1" id="KW-0812">Transmembrane</keyword>
<gene>
    <name evidence="2" type="ORF">CLG94_06130</name>
</gene>
<evidence type="ECO:0000313" key="2">
    <source>
        <dbReference type="EMBL" id="PTL36231.1"/>
    </source>
</evidence>
<evidence type="ECO:0000256" key="1">
    <source>
        <dbReference type="SAM" id="Phobius"/>
    </source>
</evidence>
<reference evidence="2 3" key="1">
    <citation type="submission" date="2017-09" db="EMBL/GenBank/DDBJ databases">
        <title>Bloom of a denitrifying methanotroph, Candidatus Methylomirabilis limnetica, in a deep stratified lake.</title>
        <authorList>
            <person name="Graf J.S."/>
            <person name="Marchant H.K."/>
            <person name="Tienken D."/>
            <person name="Hach P.F."/>
            <person name="Brand A."/>
            <person name="Schubert C.J."/>
            <person name="Kuypers M.M."/>
            <person name="Milucka J."/>
        </authorList>
    </citation>
    <scope>NUCLEOTIDE SEQUENCE [LARGE SCALE GENOMIC DNA]</scope>
    <source>
        <strain evidence="2 3">Zug</strain>
    </source>
</reference>
<accession>A0A2T4TYQ9</accession>
<organism evidence="2 3">
    <name type="scientific">Candidatus Methylomirabilis limnetica</name>
    <dbReference type="NCBI Taxonomy" id="2033718"/>
    <lineage>
        <taxon>Bacteria</taxon>
        <taxon>Candidatus Methylomirabilota</taxon>
        <taxon>Candidatus Methylomirabilia</taxon>
        <taxon>Candidatus Methylomirabilales</taxon>
        <taxon>Candidatus Methylomirabilaceae</taxon>
        <taxon>Candidatus Methylomirabilis</taxon>
    </lineage>
</organism>